<dbReference type="OrthoDB" id="7295497at2759"/>
<dbReference type="PROSITE" id="PS50157">
    <property type="entry name" value="ZINC_FINGER_C2H2_2"/>
    <property type="match status" value="1"/>
</dbReference>
<proteinExistence type="predicted"/>
<feature type="domain" description="C2H2-type" evidence="2">
    <location>
        <begin position="199"/>
        <end position="229"/>
    </location>
</feature>
<evidence type="ECO:0000259" key="2">
    <source>
        <dbReference type="PROSITE" id="PS50157"/>
    </source>
</evidence>
<evidence type="ECO:0000256" key="1">
    <source>
        <dbReference type="PROSITE-ProRule" id="PRU00042"/>
    </source>
</evidence>
<evidence type="ECO:0000313" key="3">
    <source>
        <dbReference type="EMBL" id="PMD27002.1"/>
    </source>
</evidence>
<dbReference type="AlphaFoldDB" id="A0A2J6QL71"/>
<gene>
    <name evidence="3" type="ORF">NA56DRAFT_725824</name>
</gene>
<organism evidence="3 4">
    <name type="scientific">Hyaloscypha hepaticicola</name>
    <dbReference type="NCBI Taxonomy" id="2082293"/>
    <lineage>
        <taxon>Eukaryota</taxon>
        <taxon>Fungi</taxon>
        <taxon>Dikarya</taxon>
        <taxon>Ascomycota</taxon>
        <taxon>Pezizomycotina</taxon>
        <taxon>Leotiomycetes</taxon>
        <taxon>Helotiales</taxon>
        <taxon>Hyaloscyphaceae</taxon>
        <taxon>Hyaloscypha</taxon>
    </lineage>
</organism>
<keyword evidence="1" id="KW-0863">Zinc-finger</keyword>
<dbReference type="Proteomes" id="UP000235672">
    <property type="component" value="Unassembled WGS sequence"/>
</dbReference>
<dbReference type="STRING" id="1745343.A0A2J6QL71"/>
<name>A0A2J6QL71_9HELO</name>
<dbReference type="GO" id="GO:0008270">
    <property type="term" value="F:zinc ion binding"/>
    <property type="evidence" value="ECO:0007669"/>
    <property type="project" value="UniProtKB-KW"/>
</dbReference>
<evidence type="ECO:0000313" key="4">
    <source>
        <dbReference type="Proteomes" id="UP000235672"/>
    </source>
</evidence>
<accession>A0A2J6QL71</accession>
<protein>
    <recommendedName>
        <fullName evidence="2">C2H2-type domain-containing protein</fullName>
    </recommendedName>
</protein>
<keyword evidence="1" id="KW-0862">Zinc</keyword>
<reference evidence="3 4" key="1">
    <citation type="submission" date="2016-05" db="EMBL/GenBank/DDBJ databases">
        <title>A degradative enzymes factory behind the ericoid mycorrhizal symbiosis.</title>
        <authorList>
            <consortium name="DOE Joint Genome Institute"/>
            <person name="Martino E."/>
            <person name="Morin E."/>
            <person name="Grelet G."/>
            <person name="Kuo A."/>
            <person name="Kohler A."/>
            <person name="Daghino S."/>
            <person name="Barry K."/>
            <person name="Choi C."/>
            <person name="Cichocki N."/>
            <person name="Clum A."/>
            <person name="Copeland A."/>
            <person name="Hainaut M."/>
            <person name="Haridas S."/>
            <person name="Labutti K."/>
            <person name="Lindquist E."/>
            <person name="Lipzen A."/>
            <person name="Khouja H.-R."/>
            <person name="Murat C."/>
            <person name="Ohm R."/>
            <person name="Olson A."/>
            <person name="Spatafora J."/>
            <person name="Veneault-Fourrey C."/>
            <person name="Henrissat B."/>
            <person name="Grigoriev I."/>
            <person name="Martin F."/>
            <person name="Perotto S."/>
        </authorList>
    </citation>
    <scope>NUCLEOTIDE SEQUENCE [LARGE SCALE GENOMIC DNA]</scope>
    <source>
        <strain evidence="3 4">UAMH 7357</strain>
    </source>
</reference>
<keyword evidence="4" id="KW-1185">Reference proteome</keyword>
<keyword evidence="1" id="KW-0479">Metal-binding</keyword>
<dbReference type="PROSITE" id="PS00028">
    <property type="entry name" value="ZINC_FINGER_C2H2_1"/>
    <property type="match status" value="1"/>
</dbReference>
<dbReference type="InterPro" id="IPR013087">
    <property type="entry name" value="Znf_C2H2_type"/>
</dbReference>
<sequence length="270" mass="29687">MPSPALDGQDFSHDDDFANEMGTWPAFSPPFGGAGVGHAKPNGSVGGAAYAFSQTGNRQWLLLEDHQQQATSASQFEGWEYQSQDDRNLINGVTPEYKHVDNVSLSSNHQQFWSADSSFHNNDINDNLHYNPGVSHFNGSMVGAVQDCFNFDPTLSLLNNNAALSTGFYNLTPQMDQPNQLNFPPSAGQAPQQTPTDAIMCTQPPCSVTFKRDADRIRHERAVHKVNQQILHLCAVPGCPKGQGAGYSRADKLTEHMWKKHGNLGFVKRT</sequence>
<dbReference type="EMBL" id="KZ613466">
    <property type="protein sequence ID" value="PMD27002.1"/>
    <property type="molecule type" value="Genomic_DNA"/>
</dbReference>